<dbReference type="EMBL" id="SRLO01000367">
    <property type="protein sequence ID" value="TNN58908.1"/>
    <property type="molecule type" value="Genomic_DNA"/>
</dbReference>
<accession>A0A4Z2GZ81</accession>
<sequence>MSTFSTGSLMSSMRPLIRVILSSSWLDLRETCKSQRTEGKHLTTQWWESLGPKPHAEEKRRVVNESGVNSLHYGHPADSSSIEVNQLQQIKRWLEVTRTSTPTILCCRTQRERGPVGSAVAQGDPDRTMMISDWSTAMTCLAPALAANMARMPVPQPTSSTTCRMGGEGRRRRRNYILEAKKSLPD</sequence>
<keyword evidence="2" id="KW-1185">Reference proteome</keyword>
<protein>
    <submittedName>
        <fullName evidence="1">Uncharacterized protein</fullName>
    </submittedName>
</protein>
<evidence type="ECO:0000313" key="1">
    <source>
        <dbReference type="EMBL" id="TNN58908.1"/>
    </source>
</evidence>
<organism evidence="1 2">
    <name type="scientific">Liparis tanakae</name>
    <name type="common">Tanaka's snailfish</name>
    <dbReference type="NCBI Taxonomy" id="230148"/>
    <lineage>
        <taxon>Eukaryota</taxon>
        <taxon>Metazoa</taxon>
        <taxon>Chordata</taxon>
        <taxon>Craniata</taxon>
        <taxon>Vertebrata</taxon>
        <taxon>Euteleostomi</taxon>
        <taxon>Actinopterygii</taxon>
        <taxon>Neopterygii</taxon>
        <taxon>Teleostei</taxon>
        <taxon>Neoteleostei</taxon>
        <taxon>Acanthomorphata</taxon>
        <taxon>Eupercaria</taxon>
        <taxon>Perciformes</taxon>
        <taxon>Cottioidei</taxon>
        <taxon>Cottales</taxon>
        <taxon>Liparidae</taxon>
        <taxon>Liparis</taxon>
    </lineage>
</organism>
<proteinExistence type="predicted"/>
<comment type="caution">
    <text evidence="1">The sequence shown here is derived from an EMBL/GenBank/DDBJ whole genome shotgun (WGS) entry which is preliminary data.</text>
</comment>
<dbReference type="AlphaFoldDB" id="A0A4Z2GZ81"/>
<gene>
    <name evidence="1" type="ORF">EYF80_030821</name>
</gene>
<name>A0A4Z2GZ81_9TELE</name>
<reference evidence="1 2" key="1">
    <citation type="submission" date="2019-03" db="EMBL/GenBank/DDBJ databases">
        <title>First draft genome of Liparis tanakae, snailfish: a comprehensive survey of snailfish specific genes.</title>
        <authorList>
            <person name="Kim W."/>
            <person name="Song I."/>
            <person name="Jeong J.-H."/>
            <person name="Kim D."/>
            <person name="Kim S."/>
            <person name="Ryu S."/>
            <person name="Song J.Y."/>
            <person name="Lee S.K."/>
        </authorList>
    </citation>
    <scope>NUCLEOTIDE SEQUENCE [LARGE SCALE GENOMIC DNA]</scope>
    <source>
        <tissue evidence="1">Muscle</tissue>
    </source>
</reference>
<evidence type="ECO:0000313" key="2">
    <source>
        <dbReference type="Proteomes" id="UP000314294"/>
    </source>
</evidence>
<dbReference type="Proteomes" id="UP000314294">
    <property type="component" value="Unassembled WGS sequence"/>
</dbReference>